<dbReference type="EMBL" id="AWTN01000114">
    <property type="protein sequence ID" value="KGG86187.1"/>
    <property type="molecule type" value="Genomic_DNA"/>
</dbReference>
<gene>
    <name evidence="1" type="ORF">P245_20940</name>
</gene>
<organism evidence="1 2">
    <name type="scientific">Comamonas thiooxydans</name>
    <dbReference type="NCBI Taxonomy" id="363952"/>
    <lineage>
        <taxon>Bacteria</taxon>
        <taxon>Pseudomonadati</taxon>
        <taxon>Pseudomonadota</taxon>
        <taxon>Betaproteobacteria</taxon>
        <taxon>Burkholderiales</taxon>
        <taxon>Comamonadaceae</taxon>
        <taxon>Comamonas</taxon>
    </lineage>
</organism>
<name>A0A0E3B9W0_9BURK</name>
<dbReference type="RefSeq" id="WP_034382174.1">
    <property type="nucleotide sequence ID" value="NZ_AWTN01000114.1"/>
</dbReference>
<comment type="caution">
    <text evidence="1">The sequence shown here is derived from an EMBL/GenBank/DDBJ whole genome shotgun (WGS) entry which is preliminary data.</text>
</comment>
<proteinExistence type="predicted"/>
<evidence type="ECO:0000313" key="1">
    <source>
        <dbReference type="EMBL" id="KGG86187.1"/>
    </source>
</evidence>
<sequence length="122" mass="13808">MARKIFTIVAAHPVDVSSHELPRVRVDTFLVEGESLQAAFSEIAGYTGIVGATEVFGIECSCVMLTPSSKLQREEQLSQWEHWSGMARRGETDAKWCLLAEGEETFRQRCDRQFIERNPQFA</sequence>
<dbReference type="AlphaFoldDB" id="A0A0E3B9W0"/>
<protein>
    <submittedName>
        <fullName evidence="1">Uncharacterized protein</fullName>
    </submittedName>
</protein>
<accession>A0A0E3B9W0</accession>
<evidence type="ECO:0000313" key="2">
    <source>
        <dbReference type="Proteomes" id="UP000029567"/>
    </source>
</evidence>
<dbReference type="Proteomes" id="UP000029567">
    <property type="component" value="Unassembled WGS sequence"/>
</dbReference>
<reference evidence="1 2" key="1">
    <citation type="submission" date="2013-09" db="EMBL/GenBank/DDBJ databases">
        <title>High correlation between genotypes and phenotypes of environmental bacteria Comamonas testosteroni strains.</title>
        <authorList>
            <person name="Liu L."/>
            <person name="Zhu W."/>
            <person name="Xia X."/>
            <person name="Xu B."/>
            <person name="Luo M."/>
            <person name="Wang G."/>
        </authorList>
    </citation>
    <scope>NUCLEOTIDE SEQUENCE [LARGE SCALE GENOMIC DNA]</scope>
    <source>
        <strain evidence="1 2">JL14</strain>
    </source>
</reference>